<keyword evidence="3" id="KW-0004">4Fe-4S</keyword>
<comment type="caution">
    <text evidence="11">The sequence shown here is derived from an EMBL/GenBank/DDBJ whole genome shotgun (WGS) entry which is preliminary data.</text>
</comment>
<dbReference type="GO" id="GO:0097506">
    <property type="term" value="F:deaminated base DNA N-glycosylase activity"/>
    <property type="evidence" value="ECO:0007669"/>
    <property type="project" value="UniProtKB-ARBA"/>
</dbReference>
<evidence type="ECO:0000256" key="7">
    <source>
        <dbReference type="ARBA" id="ARBA00023004"/>
    </source>
</evidence>
<keyword evidence="11" id="KW-0548">Nucleotidyltransferase</keyword>
<dbReference type="EMBL" id="JACIJH010000010">
    <property type="protein sequence ID" value="MBB5707493.1"/>
    <property type="molecule type" value="Genomic_DNA"/>
</dbReference>
<dbReference type="SUPFAM" id="SSF52141">
    <property type="entry name" value="Uracil-DNA glycosylase-like"/>
    <property type="match status" value="1"/>
</dbReference>
<dbReference type="Gene3D" id="3.40.470.10">
    <property type="entry name" value="Uracil-DNA glycosylase-like domain"/>
    <property type="match status" value="1"/>
</dbReference>
<dbReference type="InterPro" id="IPR005122">
    <property type="entry name" value="Uracil-DNA_glycosylase-like"/>
</dbReference>
<dbReference type="GO" id="GO:0016779">
    <property type="term" value="F:nucleotidyltransferase activity"/>
    <property type="evidence" value="ECO:0007669"/>
    <property type="project" value="UniProtKB-KW"/>
</dbReference>
<dbReference type="PANTHER" id="PTHR33693">
    <property type="entry name" value="TYPE-5 URACIL-DNA GLYCOSYLASE"/>
    <property type="match status" value="1"/>
</dbReference>
<evidence type="ECO:0000256" key="3">
    <source>
        <dbReference type="ARBA" id="ARBA00022485"/>
    </source>
</evidence>
<comment type="similarity">
    <text evidence="1">Belongs to the uracil-DNA glycosylase (UDG) superfamily. Type 4 (UDGa) family.</text>
</comment>
<evidence type="ECO:0000256" key="6">
    <source>
        <dbReference type="ARBA" id="ARBA00022801"/>
    </source>
</evidence>
<dbReference type="GO" id="GO:0046872">
    <property type="term" value="F:metal ion binding"/>
    <property type="evidence" value="ECO:0007669"/>
    <property type="project" value="UniProtKB-KW"/>
</dbReference>
<gene>
    <name evidence="11" type="ORF">FHR21_002860</name>
</gene>
<dbReference type="AlphaFoldDB" id="A0A7W9B784"/>
<evidence type="ECO:0000256" key="4">
    <source>
        <dbReference type="ARBA" id="ARBA00022723"/>
    </source>
</evidence>
<keyword evidence="5" id="KW-0227">DNA damage</keyword>
<reference evidence="11 12" key="1">
    <citation type="submission" date="2020-08" db="EMBL/GenBank/DDBJ databases">
        <title>Genomic Encyclopedia of Type Strains, Phase IV (KMG-IV): sequencing the most valuable type-strain genomes for metagenomic binning, comparative biology and taxonomic classification.</title>
        <authorList>
            <person name="Goeker M."/>
        </authorList>
    </citation>
    <scope>NUCLEOTIDE SEQUENCE [LARGE SCALE GENOMIC DNA]</scope>
    <source>
        <strain evidence="11 12">DSM 27163</strain>
    </source>
</reference>
<keyword evidence="8" id="KW-0411">Iron-sulfur</keyword>
<evidence type="ECO:0000313" key="12">
    <source>
        <dbReference type="Proteomes" id="UP000537161"/>
    </source>
</evidence>
<dbReference type="SMART" id="SM00986">
    <property type="entry name" value="UDG"/>
    <property type="match status" value="1"/>
</dbReference>
<sequence>MPDAAAPLETLDDLVRAVDRCTRCPLYRHATQGVAGEGPASARIMLVGEQPGDQEDVQGRPFVGPAGRLLDEAIAEAGLDRRRLFLTNAVKHFKYEPRGKRRLHQRPTAGEIDACRWWLNRERRLVRPRLIVTLGATALRGVTGRSASIKSMRGDAVELEGGVRLIATIHPSFLLRMPDRARAARERQAFVADLVRARKLAA</sequence>
<name>A0A7W9B784_9SPHN</name>
<dbReference type="SMART" id="SM00987">
    <property type="entry name" value="UreE_C"/>
    <property type="match status" value="1"/>
</dbReference>
<proteinExistence type="inferred from homology"/>
<dbReference type="InterPro" id="IPR036895">
    <property type="entry name" value="Uracil-DNA_glycosylase-like_sf"/>
</dbReference>
<dbReference type="InterPro" id="IPR005273">
    <property type="entry name" value="Ura-DNA_glyco_family4"/>
</dbReference>
<keyword evidence="11" id="KW-0808">Transferase</keyword>
<keyword evidence="6" id="KW-0378">Hydrolase</keyword>
<dbReference type="NCBIfam" id="TIGR03914">
    <property type="entry name" value="UDG_fam_dom"/>
    <property type="match status" value="1"/>
</dbReference>
<keyword evidence="7" id="KW-0408">Iron</keyword>
<evidence type="ECO:0000256" key="5">
    <source>
        <dbReference type="ARBA" id="ARBA00022763"/>
    </source>
</evidence>
<accession>A0A7W9B784</accession>
<evidence type="ECO:0000256" key="9">
    <source>
        <dbReference type="ARBA" id="ARBA00023204"/>
    </source>
</evidence>
<keyword evidence="12" id="KW-1185">Reference proteome</keyword>
<protein>
    <recommendedName>
        <fullName evidence="2">Type-4 uracil-DNA glycosylase</fullName>
    </recommendedName>
</protein>
<dbReference type="InterPro" id="IPR051536">
    <property type="entry name" value="UDG_Type-4/5"/>
</dbReference>
<dbReference type="NCBIfam" id="TIGR00758">
    <property type="entry name" value="UDG_fam4"/>
    <property type="match status" value="1"/>
</dbReference>
<keyword evidence="4" id="KW-0479">Metal-binding</keyword>
<evidence type="ECO:0000256" key="2">
    <source>
        <dbReference type="ARBA" id="ARBA00019403"/>
    </source>
</evidence>
<dbReference type="GO" id="GO:0051539">
    <property type="term" value="F:4 iron, 4 sulfur cluster binding"/>
    <property type="evidence" value="ECO:0007669"/>
    <property type="project" value="UniProtKB-KW"/>
</dbReference>
<dbReference type="PANTHER" id="PTHR33693:SF9">
    <property type="entry name" value="TYPE-4 URACIL-DNA GLYCOSYLASE"/>
    <property type="match status" value="1"/>
</dbReference>
<evidence type="ECO:0000256" key="8">
    <source>
        <dbReference type="ARBA" id="ARBA00023014"/>
    </source>
</evidence>
<evidence type="ECO:0000256" key="1">
    <source>
        <dbReference type="ARBA" id="ARBA00006521"/>
    </source>
</evidence>
<evidence type="ECO:0000259" key="10">
    <source>
        <dbReference type="SMART" id="SM00986"/>
    </source>
</evidence>
<dbReference type="Pfam" id="PF03167">
    <property type="entry name" value="UDG"/>
    <property type="match status" value="1"/>
</dbReference>
<organism evidence="11 12">
    <name type="scientific">Sphingopyxis panaciterrulae</name>
    <dbReference type="NCBI Taxonomy" id="462372"/>
    <lineage>
        <taxon>Bacteria</taxon>
        <taxon>Pseudomonadati</taxon>
        <taxon>Pseudomonadota</taxon>
        <taxon>Alphaproteobacteria</taxon>
        <taxon>Sphingomonadales</taxon>
        <taxon>Sphingomonadaceae</taxon>
        <taxon>Sphingopyxis</taxon>
    </lineage>
</organism>
<evidence type="ECO:0000313" key="11">
    <source>
        <dbReference type="EMBL" id="MBB5707493.1"/>
    </source>
</evidence>
<dbReference type="RefSeq" id="WP_420825292.1">
    <property type="nucleotide sequence ID" value="NZ_JACIJH010000010.1"/>
</dbReference>
<feature type="domain" description="Uracil-DNA glycosylase-like" evidence="10">
    <location>
        <begin position="35"/>
        <end position="195"/>
    </location>
</feature>
<dbReference type="GO" id="GO:0006281">
    <property type="term" value="P:DNA repair"/>
    <property type="evidence" value="ECO:0007669"/>
    <property type="project" value="UniProtKB-KW"/>
</dbReference>
<dbReference type="CDD" id="cd10030">
    <property type="entry name" value="UDG-F4_TTUDGA_SPO1dp_like"/>
    <property type="match status" value="1"/>
</dbReference>
<keyword evidence="9" id="KW-0234">DNA repair</keyword>
<dbReference type="Proteomes" id="UP000537161">
    <property type="component" value="Unassembled WGS sequence"/>
</dbReference>